<evidence type="ECO:0000256" key="4">
    <source>
        <dbReference type="ARBA" id="ARBA00019078"/>
    </source>
</evidence>
<dbReference type="PATRIC" id="fig|1658765.3.peg.2117"/>
<evidence type="ECO:0000313" key="10">
    <source>
        <dbReference type="EMBL" id="KMQ75903.1"/>
    </source>
</evidence>
<dbReference type="GO" id="GO:0030416">
    <property type="term" value="P:methylamine metabolic process"/>
    <property type="evidence" value="ECO:0007669"/>
    <property type="project" value="InterPro"/>
</dbReference>
<evidence type="ECO:0000259" key="9">
    <source>
        <dbReference type="Pfam" id="PF07291"/>
    </source>
</evidence>
<dbReference type="Pfam" id="PF07291">
    <property type="entry name" value="MauE"/>
    <property type="match status" value="1"/>
</dbReference>
<feature type="domain" description="Methylamine utilisation protein MauE" evidence="9">
    <location>
        <begin position="5"/>
        <end position="133"/>
    </location>
</feature>
<keyword evidence="5 8" id="KW-0812">Transmembrane</keyword>
<evidence type="ECO:0000256" key="5">
    <source>
        <dbReference type="ARBA" id="ARBA00022692"/>
    </source>
</evidence>
<keyword evidence="6 8" id="KW-1133">Transmembrane helix</keyword>
<sequence>MIDPIISTAAALALSVIFASAASNKLRKPNWFRRQVEEYQLAPSFLTPVIALGLPVVELLAAVGLLWTTSRSYAAAAALTLVAAYALAIGINLLRGRHDMDCGCSGPAMHQPLHPMLLLRNLFLGVLALGALLPVLERTLSLHDNFVMIAAGIVAVLLYAAADLWLANRSLLLKLSGDK</sequence>
<feature type="transmembrane region" description="Helical" evidence="8">
    <location>
        <begin position="115"/>
        <end position="134"/>
    </location>
</feature>
<feature type="transmembrane region" description="Helical" evidence="8">
    <location>
        <begin position="45"/>
        <end position="67"/>
    </location>
</feature>
<dbReference type="RefSeq" id="WP_048495955.1">
    <property type="nucleotide sequence ID" value="NZ_LFBU01000001.1"/>
</dbReference>
<accession>A0A0J7JBM7</accession>
<protein>
    <recommendedName>
        <fullName evidence="4">Methylamine utilization protein MauE</fullName>
    </recommendedName>
</protein>
<organism evidence="10 11">
    <name type="scientific">Marinobacter subterrani</name>
    <dbReference type="NCBI Taxonomy" id="1658765"/>
    <lineage>
        <taxon>Bacteria</taxon>
        <taxon>Pseudomonadati</taxon>
        <taxon>Pseudomonadota</taxon>
        <taxon>Gammaproteobacteria</taxon>
        <taxon>Pseudomonadales</taxon>
        <taxon>Marinobacteraceae</taxon>
        <taxon>Marinobacter</taxon>
    </lineage>
</organism>
<dbReference type="OrthoDB" id="4462029at2"/>
<name>A0A0J7JBM7_9GAMM</name>
<proteinExistence type="predicted"/>
<evidence type="ECO:0000256" key="1">
    <source>
        <dbReference type="ARBA" id="ARBA00003475"/>
    </source>
</evidence>
<feature type="transmembrane region" description="Helical" evidence="8">
    <location>
        <begin position="73"/>
        <end position="94"/>
    </location>
</feature>
<keyword evidence="7 8" id="KW-0472">Membrane</keyword>
<feature type="transmembrane region" description="Helical" evidence="8">
    <location>
        <begin position="6"/>
        <end position="24"/>
    </location>
</feature>
<dbReference type="GO" id="GO:0016020">
    <property type="term" value="C:membrane"/>
    <property type="evidence" value="ECO:0007669"/>
    <property type="project" value="UniProtKB-SubCell"/>
</dbReference>
<comment type="subcellular location">
    <subcellularLocation>
        <location evidence="2">Membrane</location>
        <topology evidence="2">Multi-pass membrane protein</topology>
    </subcellularLocation>
</comment>
<dbReference type="AlphaFoldDB" id="A0A0J7JBM7"/>
<dbReference type="EMBL" id="LFBU01000001">
    <property type="protein sequence ID" value="KMQ75903.1"/>
    <property type="molecule type" value="Genomic_DNA"/>
</dbReference>
<comment type="function">
    <text evidence="1">May be specifically involved in the processing, transport, and/or maturation of the MADH beta-subunit.</text>
</comment>
<evidence type="ECO:0000256" key="7">
    <source>
        <dbReference type="ARBA" id="ARBA00023136"/>
    </source>
</evidence>
<gene>
    <name evidence="10" type="ORF">Msub_12112</name>
</gene>
<comment type="pathway">
    <text evidence="3">One-carbon metabolism; methylamine degradation.</text>
</comment>
<evidence type="ECO:0000313" key="11">
    <source>
        <dbReference type="Proteomes" id="UP000036102"/>
    </source>
</evidence>
<reference evidence="10 11" key="1">
    <citation type="submission" date="2015-06" db="EMBL/GenBank/DDBJ databases">
        <title>Marinobacter subterrani, a genetically tractable neutrophilic iron-oxidizing strain isolated from the Soudan Iron Mine.</title>
        <authorList>
            <person name="Bonis B.M."/>
            <person name="Gralnick J.A."/>
        </authorList>
    </citation>
    <scope>NUCLEOTIDE SEQUENCE [LARGE SCALE GENOMIC DNA]</scope>
    <source>
        <strain evidence="10 11">JG233</strain>
    </source>
</reference>
<dbReference type="STRING" id="1658765.Msub_12112"/>
<dbReference type="UniPathway" id="UPA00895"/>
<evidence type="ECO:0000256" key="6">
    <source>
        <dbReference type="ARBA" id="ARBA00022989"/>
    </source>
</evidence>
<evidence type="ECO:0000256" key="3">
    <source>
        <dbReference type="ARBA" id="ARBA00004856"/>
    </source>
</evidence>
<evidence type="ECO:0000256" key="8">
    <source>
        <dbReference type="SAM" id="Phobius"/>
    </source>
</evidence>
<feature type="transmembrane region" description="Helical" evidence="8">
    <location>
        <begin position="146"/>
        <end position="166"/>
    </location>
</feature>
<dbReference type="InterPro" id="IPR009908">
    <property type="entry name" value="Methylamine_util_MauE"/>
</dbReference>
<keyword evidence="11" id="KW-1185">Reference proteome</keyword>
<comment type="caution">
    <text evidence="10">The sequence shown here is derived from an EMBL/GenBank/DDBJ whole genome shotgun (WGS) entry which is preliminary data.</text>
</comment>
<evidence type="ECO:0000256" key="2">
    <source>
        <dbReference type="ARBA" id="ARBA00004141"/>
    </source>
</evidence>
<dbReference type="Proteomes" id="UP000036102">
    <property type="component" value="Unassembled WGS sequence"/>
</dbReference>